<evidence type="ECO:0000259" key="9">
    <source>
        <dbReference type="PROSITE" id="PS51083"/>
    </source>
</evidence>
<comment type="similarity">
    <text evidence="6">Belongs to the BCD1 family.</text>
</comment>
<dbReference type="RefSeq" id="XP_027113644.2">
    <property type="nucleotide sequence ID" value="XM_027257843.2"/>
</dbReference>
<dbReference type="CDD" id="cd23023">
    <property type="entry name" value="zf-HIT_BCD1"/>
    <property type="match status" value="1"/>
</dbReference>
<protein>
    <recommendedName>
        <fullName evidence="9">HIT-type domain-containing protein</fullName>
    </recommendedName>
</protein>
<dbReference type="Gene3D" id="3.30.60.190">
    <property type="match status" value="1"/>
</dbReference>
<dbReference type="SUPFAM" id="SSF144232">
    <property type="entry name" value="HIT/MYND zinc finger-like"/>
    <property type="match status" value="1"/>
</dbReference>
<gene>
    <name evidence="11" type="primary">LOC113732190</name>
</gene>
<dbReference type="PROSITE" id="PS51083">
    <property type="entry name" value="ZF_HIT"/>
    <property type="match status" value="1"/>
</dbReference>
<dbReference type="Proteomes" id="UP001652660">
    <property type="component" value="Chromosome 2e"/>
</dbReference>
<reference evidence="10" key="1">
    <citation type="journal article" date="2025" name="Foods">
        <title>Unveiling the Microbial Signatures of Arabica Coffee Cherries: Insights into Ripeness Specific Diversity, Functional Traits, and Implications for Quality and Safety.</title>
        <authorList>
            <consortium name="RefSeq"/>
            <person name="Tenea G.N."/>
            <person name="Cifuentes V."/>
            <person name="Reyes P."/>
            <person name="Cevallos-Vallejos M."/>
        </authorList>
    </citation>
    <scope>NUCLEOTIDE SEQUENCE [LARGE SCALE GENOMIC DNA]</scope>
</reference>
<keyword evidence="1" id="KW-0597">Phosphoprotein</keyword>
<dbReference type="InterPro" id="IPR051639">
    <property type="entry name" value="BCD1"/>
</dbReference>
<evidence type="ECO:0000313" key="10">
    <source>
        <dbReference type="Proteomes" id="UP001652660"/>
    </source>
</evidence>
<keyword evidence="2" id="KW-0479">Metal-binding</keyword>
<evidence type="ECO:0000256" key="8">
    <source>
        <dbReference type="SAM" id="MobiDB-lite"/>
    </source>
</evidence>
<evidence type="ECO:0000256" key="6">
    <source>
        <dbReference type="ARBA" id="ARBA00049654"/>
    </source>
</evidence>
<dbReference type="InterPro" id="IPR057721">
    <property type="entry name" value="BCD1_alpha/beta"/>
</dbReference>
<dbReference type="Pfam" id="PF04438">
    <property type="entry name" value="zf-HIT"/>
    <property type="match status" value="1"/>
</dbReference>
<keyword evidence="4" id="KW-0862">Zinc</keyword>
<comment type="function">
    <text evidence="5">Required for box C/D snoRNAs accumulation involved in snoRNA processing, snoRNA transport to the nucleolus and ribosome biogenesis.</text>
</comment>
<dbReference type="OrthoDB" id="272357at2759"/>
<evidence type="ECO:0000256" key="3">
    <source>
        <dbReference type="ARBA" id="ARBA00022771"/>
    </source>
</evidence>
<evidence type="ECO:0000256" key="4">
    <source>
        <dbReference type="ARBA" id="ARBA00022833"/>
    </source>
</evidence>
<evidence type="ECO:0000256" key="7">
    <source>
        <dbReference type="PROSITE-ProRule" id="PRU00453"/>
    </source>
</evidence>
<organism evidence="10 11">
    <name type="scientific">Coffea arabica</name>
    <name type="common">Arabian coffee</name>
    <dbReference type="NCBI Taxonomy" id="13443"/>
    <lineage>
        <taxon>Eukaryota</taxon>
        <taxon>Viridiplantae</taxon>
        <taxon>Streptophyta</taxon>
        <taxon>Embryophyta</taxon>
        <taxon>Tracheophyta</taxon>
        <taxon>Spermatophyta</taxon>
        <taxon>Magnoliopsida</taxon>
        <taxon>eudicotyledons</taxon>
        <taxon>Gunneridae</taxon>
        <taxon>Pentapetalae</taxon>
        <taxon>asterids</taxon>
        <taxon>lamiids</taxon>
        <taxon>Gentianales</taxon>
        <taxon>Rubiaceae</taxon>
        <taxon>Ixoroideae</taxon>
        <taxon>Gardenieae complex</taxon>
        <taxon>Bertiereae - Coffeeae clade</taxon>
        <taxon>Coffeeae</taxon>
        <taxon>Coffea</taxon>
    </lineage>
</organism>
<evidence type="ECO:0000256" key="2">
    <source>
        <dbReference type="ARBA" id="ARBA00022723"/>
    </source>
</evidence>
<feature type="domain" description="HIT-type" evidence="9">
    <location>
        <begin position="23"/>
        <end position="57"/>
    </location>
</feature>
<name>A0A6P6WEA8_COFAR</name>
<evidence type="ECO:0000313" key="11">
    <source>
        <dbReference type="RefSeq" id="XP_027113644.2"/>
    </source>
</evidence>
<evidence type="ECO:0000256" key="1">
    <source>
        <dbReference type="ARBA" id="ARBA00022553"/>
    </source>
</evidence>
<keyword evidence="3 7" id="KW-0863">Zinc-finger</keyword>
<dbReference type="InterPro" id="IPR007529">
    <property type="entry name" value="Znf_HIT"/>
</dbReference>
<dbReference type="PANTHER" id="PTHR13483:SF3">
    <property type="entry name" value="BOX C_D SNORNA PROTEIN 1"/>
    <property type="match status" value="1"/>
</dbReference>
<keyword evidence="10" id="KW-1185">Reference proteome</keyword>
<accession>A0A6P6WEA8</accession>
<reference evidence="11" key="2">
    <citation type="submission" date="2025-08" db="UniProtKB">
        <authorList>
            <consortium name="RefSeq"/>
        </authorList>
    </citation>
    <scope>IDENTIFICATION</scope>
    <source>
        <tissue evidence="11">Leaves</tissue>
    </source>
</reference>
<sequence length="429" mass="48557">MEVQEESAAAPITNPSPKQAPLCKECKHNPAKYKCPGCSIRSCSLPCVKAHKQRTSCTGKKQYNDVVPLSEFDDNLLLSDYNMLEGVKRVAESAQRMRIKMCGYSHFRLPLPLKSLRSAAASRRTKLLFFSTGMSKREKNKTYYNYRRKYISWTIEWRFNSTNVVLLDHGIHENRTLYSVIENHLQLGPWKHQLKRFREESLDSLKFFIRKYPKGSRSPFRQLDINAPIREQLANLVILEYPVIHVFLPSQSYDFEVIKDVIPQKARVKESVSTDDVNQNGVTFKEEEIEEDGSWDTQVSDLASNNTLAKFKTHRQKMRRDKKPTKSFGRTCLAKANKGPMSYLTSNACNCNPEEVKNKEKSAICDNAVTGFEQGLVDAPAPSDLIAHTKRGDFLEIDGVVNGNGGLLGSCGHADSNPIEEGLEEGEIS</sequence>
<proteinExistence type="inferred from homology"/>
<dbReference type="PANTHER" id="PTHR13483">
    <property type="entry name" value="BOX C_D SNORNA PROTEIN 1-RELATED"/>
    <property type="match status" value="1"/>
</dbReference>
<dbReference type="GeneID" id="113732190"/>
<feature type="region of interest" description="Disordered" evidence="8">
    <location>
        <begin position="1"/>
        <end position="20"/>
    </location>
</feature>
<dbReference type="Pfam" id="PF25790">
    <property type="entry name" value="BCD1"/>
    <property type="match status" value="1"/>
</dbReference>
<evidence type="ECO:0000256" key="5">
    <source>
        <dbReference type="ARBA" id="ARBA00049598"/>
    </source>
</evidence>